<keyword evidence="2" id="KW-1185">Reference proteome</keyword>
<evidence type="ECO:0000313" key="1">
    <source>
        <dbReference type="EMBL" id="KAI3375511.1"/>
    </source>
</evidence>
<gene>
    <name evidence="1" type="ORF">L3Q82_003840</name>
</gene>
<sequence>MNDSPHVITLLDLRGMKETGTTDGILMVDVDHLSAIHVATAHHPGTIHIVAALLNIMEIDIPLTVLQVLDVYGSSLLLTPALTRNCTKPLILGWDFLVANGIIVNDRNMILIVDDKVGPHQYVPKLTHVTVSSTVSVPAMSEMVITAKLDVPLKGLVPHDYAGVFEPHYTNHSTTGFAWAVTKAEKDSIYVKVANPSSEDVSLHCGTQIGTFHATSGSSTDEYTVMDSSVCNVNVQTSRLPVLPGMPDNPDLTSAQHKKLKDTLHSFSDVFSQHTRDFGRTHLVTHNIATSCDTPISQRAYRTSPSMKAEIHRQVEELKAHDLVEDSSSPWASPVVMKLDVTHDPTGRRGRWALELDPYQWTDPVVPEETAPPTQENHSSPVILETPTVPKLHTLPVQPSSVASTSAQVCSSEKDTTAVQKTSTAYRKPVPHHRTPLQSIQAERPFQFVCTDITELPLTSHGHKESTRYLEKYTKLAIQKRKHEEDPNDQATPKQLKLWDTPHVTQKGVDERLVDFVVNGLHPLSVVEEPGFQHLIKYLQPNASVMVRNTMKSRIDKAITEMKENLMAVMHDVEFIGTTTDCWTANRKGFIGVTAHWIQPTSLQRCSAALACKQLKGPHNFTALADALTKIHTELNIRDKIVRTTRDSGFNFLKAFRVYGVNDENNNAEPLGAEPDESGEEDGEEIMMEAVEAGPLLERDDGLEYQLPKHDRCACHLMNLVATVDVKAVNEDRVYMKLSCSLFAKFQALWNKSSRSTSATEIIEEHCKLQLLRPCETRFSPAEIAFLTEYAKAVDVLQGEANVQMGWLVPTITLLKSKLQNLHTTS</sequence>
<accession>A0ACB8X6B2</accession>
<dbReference type="EMBL" id="CM041532">
    <property type="protein sequence ID" value="KAI3375511.1"/>
    <property type="molecule type" value="Genomic_DNA"/>
</dbReference>
<dbReference type="Proteomes" id="UP000831701">
    <property type="component" value="Chromosome 2"/>
</dbReference>
<evidence type="ECO:0000313" key="2">
    <source>
        <dbReference type="Proteomes" id="UP000831701"/>
    </source>
</evidence>
<name>A0ACB8X6B2_9TELE</name>
<protein>
    <submittedName>
        <fullName evidence="1">Uncharacterized protein</fullName>
    </submittedName>
</protein>
<proteinExistence type="predicted"/>
<reference evidence="1" key="1">
    <citation type="submission" date="2022-04" db="EMBL/GenBank/DDBJ databases">
        <title>Jade perch genome.</title>
        <authorList>
            <person name="Chao B."/>
        </authorList>
    </citation>
    <scope>NUCLEOTIDE SEQUENCE</scope>
    <source>
        <strain evidence="1">CB-2022</strain>
    </source>
</reference>
<comment type="caution">
    <text evidence="1">The sequence shown here is derived from an EMBL/GenBank/DDBJ whole genome shotgun (WGS) entry which is preliminary data.</text>
</comment>
<organism evidence="1 2">
    <name type="scientific">Scortum barcoo</name>
    <name type="common">barcoo grunter</name>
    <dbReference type="NCBI Taxonomy" id="214431"/>
    <lineage>
        <taxon>Eukaryota</taxon>
        <taxon>Metazoa</taxon>
        <taxon>Chordata</taxon>
        <taxon>Craniata</taxon>
        <taxon>Vertebrata</taxon>
        <taxon>Euteleostomi</taxon>
        <taxon>Actinopterygii</taxon>
        <taxon>Neopterygii</taxon>
        <taxon>Teleostei</taxon>
        <taxon>Neoteleostei</taxon>
        <taxon>Acanthomorphata</taxon>
        <taxon>Eupercaria</taxon>
        <taxon>Centrarchiformes</taxon>
        <taxon>Terapontoidei</taxon>
        <taxon>Terapontidae</taxon>
        <taxon>Scortum</taxon>
    </lineage>
</organism>